<dbReference type="Gene3D" id="3.30.70.1320">
    <property type="entry name" value="Multidrug efflux transporter AcrB pore domain like"/>
    <property type="match status" value="1"/>
</dbReference>
<evidence type="ECO:0008006" key="4">
    <source>
        <dbReference type="Google" id="ProtNLM"/>
    </source>
</evidence>
<dbReference type="PANTHER" id="PTHR32063:SF0">
    <property type="entry name" value="SWARMING MOTILITY PROTEIN SWRC"/>
    <property type="match status" value="1"/>
</dbReference>
<feature type="transmembrane region" description="Helical" evidence="1">
    <location>
        <begin position="398"/>
        <end position="418"/>
    </location>
</feature>
<feature type="transmembrane region" description="Helical" evidence="1">
    <location>
        <begin position="999"/>
        <end position="1019"/>
    </location>
</feature>
<accession>A0A1V9FRU4</accession>
<dbReference type="GO" id="GO:0005886">
    <property type="term" value="C:plasma membrane"/>
    <property type="evidence" value="ECO:0007669"/>
    <property type="project" value="TreeGrafter"/>
</dbReference>
<dbReference type="AlphaFoldDB" id="A0A1V9FRU4"/>
<comment type="caution">
    <text evidence="2">The sequence shown here is derived from an EMBL/GenBank/DDBJ whole genome shotgun (WGS) entry which is preliminary data.</text>
</comment>
<dbReference type="Proteomes" id="UP000192796">
    <property type="component" value="Unassembled WGS sequence"/>
</dbReference>
<feature type="transmembrane region" description="Helical" evidence="1">
    <location>
        <begin position="511"/>
        <end position="540"/>
    </location>
</feature>
<feature type="transmembrane region" description="Helical" evidence="1">
    <location>
        <begin position="925"/>
        <end position="945"/>
    </location>
</feature>
<evidence type="ECO:0000313" key="2">
    <source>
        <dbReference type="EMBL" id="OQP61074.1"/>
    </source>
</evidence>
<name>A0A1V9FRU4_9BACT</name>
<dbReference type="Gene3D" id="3.30.2090.10">
    <property type="entry name" value="Multidrug efflux transporter AcrB TolC docking domain, DN and DC subdomains"/>
    <property type="match status" value="2"/>
</dbReference>
<feature type="transmembrane region" description="Helical" evidence="1">
    <location>
        <begin position="957"/>
        <end position="978"/>
    </location>
</feature>
<evidence type="ECO:0000256" key="1">
    <source>
        <dbReference type="SAM" id="Phobius"/>
    </source>
</evidence>
<feature type="transmembrane region" description="Helical" evidence="1">
    <location>
        <begin position="463"/>
        <end position="490"/>
    </location>
</feature>
<feature type="transmembrane region" description="Helical" evidence="1">
    <location>
        <begin position="346"/>
        <end position="364"/>
    </location>
</feature>
<dbReference type="STRING" id="1703345.A3860_04980"/>
<sequence>MLNHSSKRIKLPLPPFTIITLFAALMIAGVAFVPLLSFQLEPSPDVNNITVSFSWQGASAELLEQEVTSKIEGVLSTVKGVKNIRSVSSNGYGFVQTALDEGVNINQVRFEIAMLMRQVYAGFPGGVSYPMVSANQPSRNGTKSILSYVINGPGSASAIQQLAEKSIKPKLVQIKGVYEINIYGAPPLGWELSYDPHELERCHVSINDIRSCIGNYFREYELGKAYDVPLTRPSRSSYSYLTLKTNGSRQIDLAKIPVKKIGNRNIYLSDLVKMSYKEQDAYSYYRINGFNTVNIEIVADKNTNYLTLSKTIKEQIQNIQQHLPPQHAIMLAYDATDYLQKELNKITWRTVATLIILLLFVLLVSKQIRYLLLITISLISNLLLSCILYYFFKLKLHLFSLAGITVSMGMIIDNSIVVIEHIRYRKNMRVLLAVAGATLCTIGAVCIVFFLDKEQQMKLIDFACIMIINLGVSLLIALLFIPALMNWLPLKVHALSKQIRRKKRVVHWNRFYLRLITFCSRFRILLVPVIILLFGIPVFMLPEKIESDSRWANTYNATIGSEFYNKSLRSWVDKGLGGTLRLFLTDAEQFSYDDIPLERTCLKVTIHMPKGANLEQMNDLVVEWESYLSGFNEVAQYQSRVYNGQYADIEILFKKQFEESSFPITLKNQLETKAAFTGLAEFNITGVGIGFNNELHTETTNYGLELNGYNYDRLRELAEQVKTLLKANPRVEKISITSTEDQKGERSNYEYVFRVHSQDKLLLHYLSPHMISNALTTLSGEKRRISDVLYHGNYVPVILSPVNKTADIWEVMNGAVRSDSGTYVRLKEFADMEKEKEGDQILRENKQYQLVVNYNFIGDLNLGEIVSERIIKQVSADLPLGYSLKETKHNFWRGAKKKLTWAILLTIGIVFVICSVLLNDCKQPLAIIAMIPISFIGVFLSAYFFRYKFDEGGYAGMIMLCGVVVNAALFILNDYNNLLRDYPAVPRRRLYIKAYNSKIVPVMLSITSMTLGLTPFIVYSKDETFWYPLAMTVTGGLLFSVIAILIFLPLFLKRTCKK</sequence>
<dbReference type="PANTHER" id="PTHR32063">
    <property type="match status" value="1"/>
</dbReference>
<feature type="transmembrane region" description="Helical" evidence="1">
    <location>
        <begin position="12"/>
        <end position="36"/>
    </location>
</feature>
<gene>
    <name evidence="2" type="ORF">A3860_04980</name>
</gene>
<feature type="transmembrane region" description="Helical" evidence="1">
    <location>
        <begin position="371"/>
        <end position="392"/>
    </location>
</feature>
<dbReference type="InterPro" id="IPR001036">
    <property type="entry name" value="Acrflvin-R"/>
</dbReference>
<reference evidence="2 3" key="1">
    <citation type="submission" date="2016-03" db="EMBL/GenBank/DDBJ databases">
        <title>Niastella vici sp. nov., isolated from farmland soil.</title>
        <authorList>
            <person name="Chen L."/>
            <person name="Wang D."/>
            <person name="Yang S."/>
            <person name="Wang G."/>
        </authorList>
    </citation>
    <scope>NUCLEOTIDE SEQUENCE [LARGE SCALE GENOMIC DNA]</scope>
    <source>
        <strain evidence="2 3">DJ57</strain>
    </source>
</reference>
<dbReference type="Gene3D" id="1.20.1640.10">
    <property type="entry name" value="Multidrug efflux transporter AcrB transmembrane domain"/>
    <property type="match status" value="3"/>
</dbReference>
<keyword evidence="1" id="KW-0812">Transmembrane</keyword>
<protein>
    <recommendedName>
        <fullName evidence="4">Multidrug transporter</fullName>
    </recommendedName>
</protein>
<dbReference type="SUPFAM" id="SSF82693">
    <property type="entry name" value="Multidrug efflux transporter AcrB pore domain, PN1, PN2, PC1 and PC2 subdomains"/>
    <property type="match status" value="2"/>
</dbReference>
<keyword evidence="3" id="KW-1185">Reference proteome</keyword>
<dbReference type="GO" id="GO:0042910">
    <property type="term" value="F:xenobiotic transmembrane transporter activity"/>
    <property type="evidence" value="ECO:0007669"/>
    <property type="project" value="TreeGrafter"/>
</dbReference>
<proteinExistence type="predicted"/>
<dbReference type="InterPro" id="IPR027463">
    <property type="entry name" value="AcrB_DN_DC_subdom"/>
</dbReference>
<dbReference type="Gene3D" id="3.30.70.1430">
    <property type="entry name" value="Multidrug efflux transporter AcrB pore domain"/>
    <property type="match status" value="2"/>
</dbReference>
<dbReference type="EMBL" id="LVYD01000058">
    <property type="protein sequence ID" value="OQP61074.1"/>
    <property type="molecule type" value="Genomic_DNA"/>
</dbReference>
<keyword evidence="1" id="KW-1133">Transmembrane helix</keyword>
<keyword evidence="1" id="KW-0472">Membrane</keyword>
<feature type="transmembrane region" description="Helical" evidence="1">
    <location>
        <begin position="430"/>
        <end position="451"/>
    </location>
</feature>
<dbReference type="SUPFAM" id="SSF82866">
    <property type="entry name" value="Multidrug efflux transporter AcrB transmembrane domain"/>
    <property type="match status" value="2"/>
</dbReference>
<dbReference type="Gene3D" id="3.30.70.1440">
    <property type="entry name" value="Multidrug efflux transporter AcrB pore domain"/>
    <property type="match status" value="1"/>
</dbReference>
<organism evidence="2 3">
    <name type="scientific">Niastella vici</name>
    <dbReference type="NCBI Taxonomy" id="1703345"/>
    <lineage>
        <taxon>Bacteria</taxon>
        <taxon>Pseudomonadati</taxon>
        <taxon>Bacteroidota</taxon>
        <taxon>Chitinophagia</taxon>
        <taxon>Chitinophagales</taxon>
        <taxon>Chitinophagaceae</taxon>
        <taxon>Niastella</taxon>
    </lineage>
</organism>
<dbReference type="PRINTS" id="PR00702">
    <property type="entry name" value="ACRIFLAVINRP"/>
</dbReference>
<dbReference type="Pfam" id="PF00873">
    <property type="entry name" value="ACR_tran"/>
    <property type="match status" value="2"/>
</dbReference>
<feature type="transmembrane region" description="Helical" evidence="1">
    <location>
        <begin position="1025"/>
        <end position="1052"/>
    </location>
</feature>
<evidence type="ECO:0000313" key="3">
    <source>
        <dbReference type="Proteomes" id="UP000192796"/>
    </source>
</evidence>
<feature type="transmembrane region" description="Helical" evidence="1">
    <location>
        <begin position="899"/>
        <end position="918"/>
    </location>
</feature>